<accession>A0A086A452</accession>
<dbReference type="EMBL" id="JPRM01000035">
    <property type="protein sequence ID" value="KFF11466.1"/>
    <property type="molecule type" value="Genomic_DNA"/>
</dbReference>
<dbReference type="Proteomes" id="UP000028712">
    <property type="component" value="Unassembled WGS sequence"/>
</dbReference>
<dbReference type="RefSeq" id="WP_035626032.1">
    <property type="nucleotide sequence ID" value="NZ_JBEWQG010000002.1"/>
</dbReference>
<proteinExistence type="predicted"/>
<evidence type="ECO:0000313" key="5">
    <source>
        <dbReference type="Proteomes" id="UP000198424"/>
    </source>
</evidence>
<evidence type="ECO:0000256" key="1">
    <source>
        <dbReference type="ARBA" id="ARBA00023172"/>
    </source>
</evidence>
<dbReference type="AlphaFoldDB" id="A0A086A452"/>
<protein>
    <recommendedName>
        <fullName evidence="6">Tyr recombinase domain-containing protein</fullName>
    </recommendedName>
</protein>
<reference evidence="2 4" key="1">
    <citation type="submission" date="2014-07" db="EMBL/GenBank/DDBJ databases">
        <title>Genome of Flavobacterium hydatis DSM 2063.</title>
        <authorList>
            <person name="Pipes S.E."/>
            <person name="Stropko S.J."/>
            <person name="Newman J.D."/>
        </authorList>
    </citation>
    <scope>NUCLEOTIDE SEQUENCE [LARGE SCALE GENOMIC DNA]</scope>
    <source>
        <strain evidence="2 4">DSM 2063</strain>
    </source>
</reference>
<dbReference type="GO" id="GO:0003677">
    <property type="term" value="F:DNA binding"/>
    <property type="evidence" value="ECO:0007669"/>
    <property type="project" value="InterPro"/>
</dbReference>
<sequence length="467" mass="54132">MKAITYRYKLKAKSQVLERRTSPELVLAEVSGSFVNKVDGKISYKKFQYSLEVTILPKYFGVIREKRGVRNYVYDLQTIKTYEKRNKLLRIRLSDFESNIIATASHFKNEEPSPEEVKNYLLLISGRDKRKPEENFIILNFLSDHISYLENLVGSARKDEVKEATINSFRNLIPIIKRYEEVKKIKLTFDKINETLYREIWEVLNNIRTGKILVNSYKLEPKEALAANTLKAYQTYFILLCKAAKKLDIRIPLDLSDKNLINASTRNKSAKTEAFLKEEEILKVIEYIPTSKHLELVKNYILIASQTGMRLQSMQEAKGRTIQICDENKNIFYYIHTIQAKTGTECYTPLFSTALKIIQKNNGTFPDFSNISLANLNINIRNILKSIEVENSNLFSTHNLRSSFVSNLSLLNVPEMIISYVTHPSKRSNSSSVHIYDRRDMLDKAKMFAAEIIRANKVKPSKLYTFR</sequence>
<keyword evidence="1" id="KW-0233">DNA recombination</keyword>
<name>A0A086A452_FLAHY</name>
<dbReference type="EMBL" id="MUGY01000013">
    <property type="protein sequence ID" value="OXA93665.1"/>
    <property type="molecule type" value="Genomic_DNA"/>
</dbReference>
<comment type="caution">
    <text evidence="2">The sequence shown here is derived from an EMBL/GenBank/DDBJ whole genome shotgun (WGS) entry which is preliminary data.</text>
</comment>
<dbReference type="Gene3D" id="1.10.443.10">
    <property type="entry name" value="Intergrase catalytic core"/>
    <property type="match status" value="1"/>
</dbReference>
<dbReference type="OrthoDB" id="1309374at2"/>
<dbReference type="eggNOG" id="COG0582">
    <property type="taxonomic scope" value="Bacteria"/>
</dbReference>
<evidence type="ECO:0000313" key="4">
    <source>
        <dbReference type="Proteomes" id="UP000028712"/>
    </source>
</evidence>
<dbReference type="Proteomes" id="UP000198424">
    <property type="component" value="Unassembled WGS sequence"/>
</dbReference>
<dbReference type="GO" id="GO:0006310">
    <property type="term" value="P:DNA recombination"/>
    <property type="evidence" value="ECO:0007669"/>
    <property type="project" value="UniProtKB-KW"/>
</dbReference>
<dbReference type="InterPro" id="IPR011010">
    <property type="entry name" value="DNA_brk_join_enz"/>
</dbReference>
<keyword evidence="5" id="KW-1185">Reference proteome</keyword>
<dbReference type="SUPFAM" id="SSF56349">
    <property type="entry name" value="DNA breaking-rejoining enzymes"/>
    <property type="match status" value="1"/>
</dbReference>
<reference evidence="3 5" key="2">
    <citation type="submission" date="2016-11" db="EMBL/GenBank/DDBJ databases">
        <title>Whole genomes of Flavobacteriaceae.</title>
        <authorList>
            <person name="Stine C."/>
            <person name="Li C."/>
            <person name="Tadesse D."/>
        </authorList>
    </citation>
    <scope>NUCLEOTIDE SEQUENCE [LARGE SCALE GENOMIC DNA]</scope>
    <source>
        <strain evidence="3 5">ATCC 29551</strain>
    </source>
</reference>
<organism evidence="2 4">
    <name type="scientific">Flavobacterium hydatis</name>
    <name type="common">Cytophaga aquatilis</name>
    <dbReference type="NCBI Taxonomy" id="991"/>
    <lineage>
        <taxon>Bacteria</taxon>
        <taxon>Pseudomonadati</taxon>
        <taxon>Bacteroidota</taxon>
        <taxon>Flavobacteriia</taxon>
        <taxon>Flavobacteriales</taxon>
        <taxon>Flavobacteriaceae</taxon>
        <taxon>Flavobacterium</taxon>
    </lineage>
</organism>
<evidence type="ECO:0008006" key="6">
    <source>
        <dbReference type="Google" id="ProtNLM"/>
    </source>
</evidence>
<dbReference type="InterPro" id="IPR013762">
    <property type="entry name" value="Integrase-like_cat_sf"/>
</dbReference>
<evidence type="ECO:0000313" key="2">
    <source>
        <dbReference type="EMBL" id="KFF11466.1"/>
    </source>
</evidence>
<evidence type="ECO:0000313" key="3">
    <source>
        <dbReference type="EMBL" id="OXA93665.1"/>
    </source>
</evidence>
<dbReference type="GO" id="GO:0015074">
    <property type="term" value="P:DNA integration"/>
    <property type="evidence" value="ECO:0007669"/>
    <property type="project" value="InterPro"/>
</dbReference>
<gene>
    <name evidence="3" type="ORF">B0A62_13010</name>
    <name evidence="2" type="ORF">IW20_19430</name>
</gene>
<dbReference type="STRING" id="991.IW20_19430"/>